<name>A0AAE2R9Z5_AGRVI</name>
<feature type="domain" description="HTH iclR-type" evidence="4">
    <location>
        <begin position="5"/>
        <end position="65"/>
    </location>
</feature>
<dbReference type="AlphaFoldDB" id="A0AAE2R9Z5"/>
<evidence type="ECO:0000259" key="5">
    <source>
        <dbReference type="PROSITE" id="PS51078"/>
    </source>
</evidence>
<reference evidence="6" key="1">
    <citation type="submission" date="2020-11" db="EMBL/GenBank/DDBJ databases">
        <title>Agrobacterium vitis strain K377 genome.</title>
        <authorList>
            <person name="Xi H."/>
        </authorList>
    </citation>
    <scope>NUCLEOTIDE SEQUENCE</scope>
    <source>
        <strain evidence="6">K377</strain>
        <plasmid evidence="6">unnamed3</plasmid>
    </source>
</reference>
<gene>
    <name evidence="6" type="ORF">IEI95_010160</name>
</gene>
<dbReference type="InterPro" id="IPR036390">
    <property type="entry name" value="WH_DNA-bd_sf"/>
</dbReference>
<dbReference type="GO" id="GO:0045892">
    <property type="term" value="P:negative regulation of DNA-templated transcription"/>
    <property type="evidence" value="ECO:0007669"/>
    <property type="project" value="TreeGrafter"/>
</dbReference>
<dbReference type="PANTHER" id="PTHR30136">
    <property type="entry name" value="HELIX-TURN-HELIX TRANSCRIPTIONAL REGULATOR, ICLR FAMILY"/>
    <property type="match status" value="1"/>
</dbReference>
<geneLocation type="plasmid" evidence="6">
    <name>unnamed3</name>
</geneLocation>
<dbReference type="SUPFAM" id="SSF55781">
    <property type="entry name" value="GAF domain-like"/>
    <property type="match status" value="1"/>
</dbReference>
<dbReference type="InterPro" id="IPR014757">
    <property type="entry name" value="Tscrpt_reg_IclR_C"/>
</dbReference>
<dbReference type="Gene3D" id="1.10.10.10">
    <property type="entry name" value="Winged helix-like DNA-binding domain superfamily/Winged helix DNA-binding domain"/>
    <property type="match status" value="1"/>
</dbReference>
<dbReference type="SMART" id="SM00346">
    <property type="entry name" value="HTH_ICLR"/>
    <property type="match status" value="1"/>
</dbReference>
<dbReference type="EMBL" id="JACXXJ020000004">
    <property type="protein sequence ID" value="MBF2714580.1"/>
    <property type="molecule type" value="Genomic_DNA"/>
</dbReference>
<dbReference type="InterPro" id="IPR036388">
    <property type="entry name" value="WH-like_DNA-bd_sf"/>
</dbReference>
<organism evidence="6 7">
    <name type="scientific">Agrobacterium vitis</name>
    <name type="common">Rhizobium vitis</name>
    <dbReference type="NCBI Taxonomy" id="373"/>
    <lineage>
        <taxon>Bacteria</taxon>
        <taxon>Pseudomonadati</taxon>
        <taxon>Pseudomonadota</taxon>
        <taxon>Alphaproteobacteria</taxon>
        <taxon>Hyphomicrobiales</taxon>
        <taxon>Rhizobiaceae</taxon>
        <taxon>Rhizobium/Agrobacterium group</taxon>
        <taxon>Agrobacterium</taxon>
    </lineage>
</organism>
<dbReference type="Pfam" id="PF01614">
    <property type="entry name" value="IclR_C"/>
    <property type="match status" value="1"/>
</dbReference>
<evidence type="ECO:0000313" key="7">
    <source>
        <dbReference type="Proteomes" id="UP000655037"/>
    </source>
</evidence>
<evidence type="ECO:0000313" key="6">
    <source>
        <dbReference type="EMBL" id="MBF2714580.1"/>
    </source>
</evidence>
<evidence type="ECO:0000259" key="4">
    <source>
        <dbReference type="PROSITE" id="PS51077"/>
    </source>
</evidence>
<feature type="domain" description="IclR-ED" evidence="5">
    <location>
        <begin position="66"/>
        <end position="261"/>
    </location>
</feature>
<protein>
    <submittedName>
        <fullName evidence="6">Helix-turn-helix domain-containing protein</fullName>
    </submittedName>
</protein>
<keyword evidence="2" id="KW-0238">DNA-binding</keyword>
<dbReference type="GO" id="GO:0003700">
    <property type="term" value="F:DNA-binding transcription factor activity"/>
    <property type="evidence" value="ECO:0007669"/>
    <property type="project" value="TreeGrafter"/>
</dbReference>
<proteinExistence type="predicted"/>
<dbReference type="InterPro" id="IPR029016">
    <property type="entry name" value="GAF-like_dom_sf"/>
</dbReference>
<keyword evidence="3" id="KW-0804">Transcription</keyword>
<dbReference type="GO" id="GO:0003677">
    <property type="term" value="F:DNA binding"/>
    <property type="evidence" value="ECO:0007669"/>
    <property type="project" value="UniProtKB-KW"/>
</dbReference>
<accession>A0AAE2R9Z5</accession>
<evidence type="ECO:0000256" key="2">
    <source>
        <dbReference type="ARBA" id="ARBA00023125"/>
    </source>
</evidence>
<evidence type="ECO:0000256" key="3">
    <source>
        <dbReference type="ARBA" id="ARBA00023163"/>
    </source>
</evidence>
<evidence type="ECO:0000256" key="1">
    <source>
        <dbReference type="ARBA" id="ARBA00023015"/>
    </source>
</evidence>
<keyword evidence="1" id="KW-0805">Transcription regulation</keyword>
<dbReference type="Pfam" id="PF09339">
    <property type="entry name" value="HTH_IclR"/>
    <property type="match status" value="1"/>
</dbReference>
<dbReference type="PROSITE" id="PS51077">
    <property type="entry name" value="HTH_ICLR"/>
    <property type="match status" value="1"/>
</dbReference>
<dbReference type="PANTHER" id="PTHR30136:SF23">
    <property type="entry name" value="DNA-BINDING TRANSCRIPTIONAL ACTIVATOR MHPR"/>
    <property type="match status" value="1"/>
</dbReference>
<comment type="caution">
    <text evidence="6">The sequence shown here is derived from an EMBL/GenBank/DDBJ whole genome shotgun (WGS) entry which is preliminary data.</text>
</comment>
<dbReference type="SUPFAM" id="SSF46785">
    <property type="entry name" value="Winged helix' DNA-binding domain"/>
    <property type="match status" value="1"/>
</dbReference>
<dbReference type="PROSITE" id="PS51078">
    <property type="entry name" value="ICLR_ED"/>
    <property type="match status" value="1"/>
</dbReference>
<dbReference type="Gene3D" id="3.30.450.40">
    <property type="match status" value="1"/>
</dbReference>
<keyword evidence="6" id="KW-0614">Plasmid</keyword>
<dbReference type="InterPro" id="IPR005471">
    <property type="entry name" value="Tscrpt_reg_IclR_N"/>
</dbReference>
<dbReference type="RefSeq" id="WP_156534735.1">
    <property type="nucleotide sequence ID" value="NZ_JACXXJ020000004.1"/>
</dbReference>
<sequence>MSENIRALSRGLNVLEFLSETGGATRQATVAHFGLSRPTIYRLLGTLEKSGLISLGDDGVYRPTIATRALKEGLTDDVWALWAAEPILLELQKEVVWTSEITTFDAYSCTMLKRDTTHSLNPYHINLLDFDDNHRSMLTSACGLAYLAFCPQQQRAQILDHLGHFGDRTHSDSQRPDSQRGAGAHTRNLINKVISDGYAVEQRNSYPLIAAIAVPIRYDNRVLACLSIVWLPRAVKLQDGITQFLPALKRAQSFIEQKLLDDASIEYDTNFTAKYVHHEQQHELI</sequence>
<dbReference type="InterPro" id="IPR050707">
    <property type="entry name" value="HTH_MetabolicPath_Reg"/>
</dbReference>
<dbReference type="Proteomes" id="UP000655037">
    <property type="component" value="Unassembled WGS sequence"/>
</dbReference>